<feature type="transmembrane region" description="Helical" evidence="1">
    <location>
        <begin position="99"/>
        <end position="124"/>
    </location>
</feature>
<accession>A0A6A4HV18</accession>
<keyword evidence="1" id="KW-0812">Transmembrane</keyword>
<dbReference type="EMBL" id="ML769442">
    <property type="protein sequence ID" value="KAE9401753.1"/>
    <property type="molecule type" value="Genomic_DNA"/>
</dbReference>
<feature type="transmembrane region" description="Helical" evidence="1">
    <location>
        <begin position="136"/>
        <end position="156"/>
    </location>
</feature>
<feature type="transmembrane region" description="Helical" evidence="1">
    <location>
        <begin position="218"/>
        <end position="242"/>
    </location>
</feature>
<evidence type="ECO:0000313" key="3">
    <source>
        <dbReference type="Proteomes" id="UP000799118"/>
    </source>
</evidence>
<feature type="transmembrane region" description="Helical" evidence="1">
    <location>
        <begin position="254"/>
        <end position="278"/>
    </location>
</feature>
<keyword evidence="3" id="KW-1185">Reference proteome</keyword>
<name>A0A6A4HV18_9AGAR</name>
<proteinExistence type="predicted"/>
<feature type="transmembrane region" description="Helical" evidence="1">
    <location>
        <begin position="176"/>
        <end position="198"/>
    </location>
</feature>
<dbReference type="Proteomes" id="UP000799118">
    <property type="component" value="Unassembled WGS sequence"/>
</dbReference>
<organism evidence="2 3">
    <name type="scientific">Gymnopus androsaceus JB14</name>
    <dbReference type="NCBI Taxonomy" id="1447944"/>
    <lineage>
        <taxon>Eukaryota</taxon>
        <taxon>Fungi</taxon>
        <taxon>Dikarya</taxon>
        <taxon>Basidiomycota</taxon>
        <taxon>Agaricomycotina</taxon>
        <taxon>Agaricomycetes</taxon>
        <taxon>Agaricomycetidae</taxon>
        <taxon>Agaricales</taxon>
        <taxon>Marasmiineae</taxon>
        <taxon>Omphalotaceae</taxon>
        <taxon>Gymnopus</taxon>
    </lineage>
</organism>
<protein>
    <recommendedName>
        <fullName evidence="4">Family A G protein-coupled receptor-like protein</fullName>
    </recommendedName>
</protein>
<feature type="transmembrane region" description="Helical" evidence="1">
    <location>
        <begin position="20"/>
        <end position="43"/>
    </location>
</feature>
<keyword evidence="1" id="KW-1133">Transmembrane helix</keyword>
<evidence type="ECO:0000313" key="2">
    <source>
        <dbReference type="EMBL" id="KAE9401753.1"/>
    </source>
</evidence>
<dbReference type="AlphaFoldDB" id="A0A6A4HV18"/>
<sequence length="311" mass="33847">MTPEEVEQIAFTGLVNSANISVLIFSCALYGVYLLAFSIGVHLMLHKKGLQRTNIILMTLLGMTFVMTSLHLCESIVTWMAAALPTVLVQGLSVNLENLILVAGILSDWSGDVIILVADTFIVWRAWAIWAENRSIKLILGVVLLLDIGVSIADAIVDTKGLVNGVQAENSVTLDWLSIVLNFTVNVVGTLLIAYRAWIHHKSLWAVSHNKKTPVETVLLLFIESGAIFGVVQLFGIIFQILDVHAVTLGPIDIGRAMIACLYLYIGALTPVALVILVQTGSTYEHEHSFHHGEDVHCSTPEQAASNQTAN</sequence>
<feature type="transmembrane region" description="Helical" evidence="1">
    <location>
        <begin position="55"/>
        <end position="79"/>
    </location>
</feature>
<evidence type="ECO:0008006" key="4">
    <source>
        <dbReference type="Google" id="ProtNLM"/>
    </source>
</evidence>
<dbReference type="OrthoDB" id="2744793at2759"/>
<evidence type="ECO:0000256" key="1">
    <source>
        <dbReference type="SAM" id="Phobius"/>
    </source>
</evidence>
<reference evidence="2" key="1">
    <citation type="journal article" date="2019" name="Environ. Microbiol.">
        <title>Fungal ecological strategies reflected in gene transcription - a case study of two litter decomposers.</title>
        <authorList>
            <person name="Barbi F."/>
            <person name="Kohler A."/>
            <person name="Barry K."/>
            <person name="Baskaran P."/>
            <person name="Daum C."/>
            <person name="Fauchery L."/>
            <person name="Ihrmark K."/>
            <person name="Kuo A."/>
            <person name="LaButti K."/>
            <person name="Lipzen A."/>
            <person name="Morin E."/>
            <person name="Grigoriev I.V."/>
            <person name="Henrissat B."/>
            <person name="Lindahl B."/>
            <person name="Martin F."/>
        </authorList>
    </citation>
    <scope>NUCLEOTIDE SEQUENCE</scope>
    <source>
        <strain evidence="2">JB14</strain>
    </source>
</reference>
<gene>
    <name evidence="2" type="ORF">BT96DRAFT_1017979</name>
</gene>
<keyword evidence="1" id="KW-0472">Membrane</keyword>